<dbReference type="PANTHER" id="PTHR34825">
    <property type="entry name" value="CONSERVED PROTEIN, WITH A WEAK D-GALACTARATE DEHYDRATASE/ALTRONATE HYDROLASE DOMAIN"/>
    <property type="match status" value="1"/>
</dbReference>
<dbReference type="InterPro" id="IPR018631">
    <property type="entry name" value="AAA-ATPase-like_dom"/>
</dbReference>
<evidence type="ECO:0000259" key="1">
    <source>
        <dbReference type="Pfam" id="PF09820"/>
    </source>
</evidence>
<organism evidence="2 3">
    <name type="scientific">Succinivibrio dextrinosolvens</name>
    <dbReference type="NCBI Taxonomy" id="83771"/>
    <lineage>
        <taxon>Bacteria</taxon>
        <taxon>Pseudomonadati</taxon>
        <taxon>Pseudomonadota</taxon>
        <taxon>Gammaproteobacteria</taxon>
        <taxon>Aeromonadales</taxon>
        <taxon>Succinivibrionaceae</taxon>
        <taxon>Succinivibrio</taxon>
    </lineage>
</organism>
<protein>
    <submittedName>
        <fullName evidence="2">PD-(D/E)XK nuclease superfamily protein</fullName>
    </submittedName>
</protein>
<dbReference type="RefSeq" id="WP_074839115.1">
    <property type="nucleotide sequence ID" value="NZ_CP047056.1"/>
</dbReference>
<dbReference type="PANTHER" id="PTHR34825:SF1">
    <property type="entry name" value="AAA-ATPASE-LIKE DOMAIN-CONTAINING PROTEIN"/>
    <property type="match status" value="1"/>
</dbReference>
<dbReference type="InterPro" id="IPR012547">
    <property type="entry name" value="PDDEXK_9"/>
</dbReference>
<dbReference type="Gene3D" id="3.40.50.300">
    <property type="entry name" value="P-loop containing nucleotide triphosphate hydrolases"/>
    <property type="match status" value="1"/>
</dbReference>
<dbReference type="Pfam" id="PF08011">
    <property type="entry name" value="PDDEXK_9"/>
    <property type="match status" value="1"/>
</dbReference>
<dbReference type="Proteomes" id="UP000243374">
    <property type="component" value="Unassembled WGS sequence"/>
</dbReference>
<name>A0A662ZAV0_9GAMM</name>
<accession>A0A662ZAV0</accession>
<dbReference type="EMBL" id="FOSF01000005">
    <property type="protein sequence ID" value="SFJ87381.1"/>
    <property type="molecule type" value="Genomic_DNA"/>
</dbReference>
<dbReference type="SUPFAM" id="SSF52540">
    <property type="entry name" value="P-loop containing nucleoside triphosphate hydrolases"/>
    <property type="match status" value="1"/>
</dbReference>
<keyword evidence="3" id="KW-1185">Reference proteome</keyword>
<sequence>MASYLNPGFEKYQESLNAKIYIDKSDLIAILNENISTTQKYICISRPRRFGKSVTANMLCAYYSKDTDSSFLFDNLKIAKSDSYKKHLNQYNTIFINMQRFLSRAKNDIDQMLIDLNNFIKEEICEQYPSIDVSKFTELYDVLDCVYQQSNNENEQTKKGFVFIIDEWDCILREKQTDATGIKKYLDYLRVLLKDQSYVALAYMTGILPIKKYGSHSALNMFDEYSMTDPGEYASYIGFTKDEVINLCDTYQIDVNTMKKWYDGYSFDESLHLYNPNSVVKAIQRKKFSSYWTQTETFESLRRYIDLNMEGLRDEIVKLIAGNEVVVNTAKFHNDMTTFETKNDVLTLLIHLGYLAIVPDSELKGIDNDKIFAVHIPNEEIRKEFRNITEDNQNYPGIYSLISQSMDLLEKIYEKDNTAVAQAFDIAHQDHSSILKYNDENSLSCVISLALNLASVDLYNVYRELPAGKGFADMVYIPKQGVEKPALLVELKYNQSAITAIDQIKQKNYSRIFHDYKGEVLLVGINYDKDTKTHQCQIEKMNSQSQRT</sequence>
<evidence type="ECO:0000313" key="3">
    <source>
        <dbReference type="Proteomes" id="UP000243374"/>
    </source>
</evidence>
<dbReference type="Pfam" id="PF09820">
    <property type="entry name" value="AAA-ATPase_like"/>
    <property type="match status" value="1"/>
</dbReference>
<reference evidence="2 3" key="1">
    <citation type="submission" date="2016-10" db="EMBL/GenBank/DDBJ databases">
        <authorList>
            <person name="Varghese N."/>
            <person name="Submissions S."/>
        </authorList>
    </citation>
    <scope>NUCLEOTIDE SEQUENCE [LARGE SCALE GENOMIC DNA]</scope>
    <source>
        <strain evidence="2 3">22B</strain>
    </source>
</reference>
<dbReference type="InterPro" id="IPR027417">
    <property type="entry name" value="P-loop_NTPase"/>
</dbReference>
<gene>
    <name evidence="2" type="ORF">SAMN04487865_100555</name>
</gene>
<feature type="domain" description="AAA-ATPase-like" evidence="1">
    <location>
        <begin position="18"/>
        <end position="213"/>
    </location>
</feature>
<proteinExistence type="predicted"/>
<dbReference type="OrthoDB" id="7051755at2"/>
<dbReference type="AlphaFoldDB" id="A0A662ZAV0"/>
<evidence type="ECO:0000313" key="2">
    <source>
        <dbReference type="EMBL" id="SFJ87381.1"/>
    </source>
</evidence>